<name>A0A1H2SDX9_9RHOB</name>
<dbReference type="EMBL" id="FNMZ01000001">
    <property type="protein sequence ID" value="SDW29810.1"/>
    <property type="molecule type" value="Genomic_DNA"/>
</dbReference>
<evidence type="ECO:0000313" key="2">
    <source>
        <dbReference type="EMBL" id="SDW29810.1"/>
    </source>
</evidence>
<organism evidence="2 3">
    <name type="scientific">Albimonas donghaensis</name>
    <dbReference type="NCBI Taxonomy" id="356660"/>
    <lineage>
        <taxon>Bacteria</taxon>
        <taxon>Pseudomonadati</taxon>
        <taxon>Pseudomonadota</taxon>
        <taxon>Alphaproteobacteria</taxon>
        <taxon>Rhodobacterales</taxon>
        <taxon>Paracoccaceae</taxon>
        <taxon>Albimonas</taxon>
    </lineage>
</organism>
<evidence type="ECO:0000256" key="1">
    <source>
        <dbReference type="SAM" id="Phobius"/>
    </source>
</evidence>
<sequence>MRDLIFALGAILAAEGFLLAIAPDRMERLMETMRLMGPERLRYAGLLAAALGVGLLALAH</sequence>
<dbReference type="InterPro" id="IPR019201">
    <property type="entry name" value="DUF2065"/>
</dbReference>
<keyword evidence="3" id="KW-1185">Reference proteome</keyword>
<reference evidence="2 3" key="1">
    <citation type="submission" date="2016-10" db="EMBL/GenBank/DDBJ databases">
        <authorList>
            <person name="de Groot N.N."/>
        </authorList>
    </citation>
    <scope>NUCLEOTIDE SEQUENCE [LARGE SCALE GENOMIC DNA]</scope>
    <source>
        <strain evidence="2 3">DSM 17890</strain>
    </source>
</reference>
<proteinExistence type="predicted"/>
<protein>
    <recommendedName>
        <fullName evidence="4">DUF2065 domain-containing protein</fullName>
    </recommendedName>
</protein>
<evidence type="ECO:0008006" key="4">
    <source>
        <dbReference type="Google" id="ProtNLM"/>
    </source>
</evidence>
<dbReference type="Proteomes" id="UP000199118">
    <property type="component" value="Unassembled WGS sequence"/>
</dbReference>
<keyword evidence="1" id="KW-0812">Transmembrane</keyword>
<gene>
    <name evidence="2" type="ORF">SAMN05444336_101633</name>
</gene>
<feature type="transmembrane region" description="Helical" evidence="1">
    <location>
        <begin position="40"/>
        <end position="59"/>
    </location>
</feature>
<dbReference type="STRING" id="356660.SAMN05444336_101633"/>
<evidence type="ECO:0000313" key="3">
    <source>
        <dbReference type="Proteomes" id="UP000199118"/>
    </source>
</evidence>
<keyword evidence="1" id="KW-0472">Membrane</keyword>
<dbReference type="AlphaFoldDB" id="A0A1H2SDX9"/>
<dbReference type="RefSeq" id="WP_092679657.1">
    <property type="nucleotide sequence ID" value="NZ_FNMZ01000001.1"/>
</dbReference>
<keyword evidence="1" id="KW-1133">Transmembrane helix</keyword>
<accession>A0A1H2SDX9</accession>
<dbReference type="Pfam" id="PF09838">
    <property type="entry name" value="DUF2065"/>
    <property type="match status" value="1"/>
</dbReference>